<dbReference type="AlphaFoldDB" id="A0A2P2PJS7"/>
<dbReference type="EMBL" id="GGEC01074519">
    <property type="protein sequence ID" value="MBX55003.1"/>
    <property type="molecule type" value="Transcribed_RNA"/>
</dbReference>
<proteinExistence type="predicted"/>
<organism evidence="1">
    <name type="scientific">Rhizophora mucronata</name>
    <name type="common">Asiatic mangrove</name>
    <dbReference type="NCBI Taxonomy" id="61149"/>
    <lineage>
        <taxon>Eukaryota</taxon>
        <taxon>Viridiplantae</taxon>
        <taxon>Streptophyta</taxon>
        <taxon>Embryophyta</taxon>
        <taxon>Tracheophyta</taxon>
        <taxon>Spermatophyta</taxon>
        <taxon>Magnoliopsida</taxon>
        <taxon>eudicotyledons</taxon>
        <taxon>Gunneridae</taxon>
        <taxon>Pentapetalae</taxon>
        <taxon>rosids</taxon>
        <taxon>fabids</taxon>
        <taxon>Malpighiales</taxon>
        <taxon>Rhizophoraceae</taxon>
        <taxon>Rhizophora</taxon>
    </lineage>
</organism>
<reference evidence="1" key="1">
    <citation type="submission" date="2018-02" db="EMBL/GenBank/DDBJ databases">
        <title>Rhizophora mucronata_Transcriptome.</title>
        <authorList>
            <person name="Meera S.P."/>
            <person name="Sreeshan A."/>
            <person name="Augustine A."/>
        </authorList>
    </citation>
    <scope>NUCLEOTIDE SEQUENCE</scope>
    <source>
        <tissue evidence="1">Leaf</tissue>
    </source>
</reference>
<protein>
    <submittedName>
        <fullName evidence="1">Uncharacterized protein</fullName>
    </submittedName>
</protein>
<evidence type="ECO:0000313" key="1">
    <source>
        <dbReference type="EMBL" id="MBX55003.1"/>
    </source>
</evidence>
<accession>A0A2P2PJS7</accession>
<sequence length="36" mass="4327">MKSGTFASFLITFCNPNYVMNFYICRCYCSIFKRQE</sequence>
<name>A0A2P2PJS7_RHIMU</name>